<dbReference type="GO" id="GO:0005615">
    <property type="term" value="C:extracellular space"/>
    <property type="evidence" value="ECO:0007669"/>
    <property type="project" value="TreeGrafter"/>
</dbReference>
<keyword evidence="7" id="KW-0645">Protease</keyword>
<keyword evidence="6 19" id="KW-0121">Carboxypeptidase</keyword>
<dbReference type="AlphaFoldDB" id="A0A9Q1CH61"/>
<accession>A0A9Q1CH61</accession>
<dbReference type="GO" id="GO:0004181">
    <property type="term" value="F:metallocarboxypeptidase activity"/>
    <property type="evidence" value="ECO:0007669"/>
    <property type="project" value="InterPro"/>
</dbReference>
<dbReference type="Pfam" id="PF02244">
    <property type="entry name" value="Propep_M14"/>
    <property type="match status" value="1"/>
</dbReference>
<comment type="function">
    <text evidence="16">Involved in the digestion of the blood meal.</text>
</comment>
<feature type="domain" description="Peptidase M14" evidence="18">
    <location>
        <begin position="412"/>
        <end position="711"/>
    </location>
</feature>
<gene>
    <name evidence="19" type="ORF">HOLleu_07455</name>
</gene>
<keyword evidence="14" id="KW-0865">Zymogen</keyword>
<dbReference type="Pfam" id="PF00246">
    <property type="entry name" value="Peptidase_M14"/>
    <property type="match status" value="2"/>
</dbReference>
<dbReference type="SUPFAM" id="SSF54897">
    <property type="entry name" value="Protease propeptides/inhibitors"/>
    <property type="match status" value="2"/>
</dbReference>
<evidence type="ECO:0000256" key="14">
    <source>
        <dbReference type="ARBA" id="ARBA00023145"/>
    </source>
</evidence>
<evidence type="ECO:0000256" key="2">
    <source>
        <dbReference type="ARBA" id="ARBA00003091"/>
    </source>
</evidence>
<dbReference type="PANTHER" id="PTHR11705:SF143">
    <property type="entry name" value="SLL0236 PROTEIN"/>
    <property type="match status" value="1"/>
</dbReference>
<dbReference type="FunFam" id="3.40.630.10:FF:000084">
    <property type="entry name" value="Carboxypeptidase B2"/>
    <property type="match status" value="1"/>
</dbReference>
<reference evidence="19" key="1">
    <citation type="submission" date="2021-10" db="EMBL/GenBank/DDBJ databases">
        <title>Tropical sea cucumber genome reveals ecological adaptation and Cuvierian tubules defense mechanism.</title>
        <authorList>
            <person name="Chen T."/>
        </authorList>
    </citation>
    <scope>NUCLEOTIDE SEQUENCE</scope>
    <source>
        <strain evidence="19">Nanhai2018</strain>
        <tissue evidence="19">Muscle</tissue>
    </source>
</reference>
<evidence type="ECO:0000256" key="17">
    <source>
        <dbReference type="PROSITE-ProRule" id="PRU01379"/>
    </source>
</evidence>
<evidence type="ECO:0000256" key="9">
    <source>
        <dbReference type="ARBA" id="ARBA00022729"/>
    </source>
</evidence>
<comment type="caution">
    <text evidence="19">The sequence shown here is derived from an EMBL/GenBank/DDBJ whole genome shotgun (WGS) entry which is preliminary data.</text>
</comment>
<protein>
    <submittedName>
        <fullName evidence="19">Carboxypeptidase A2</fullName>
    </submittedName>
</protein>
<keyword evidence="9" id="KW-0732">Signal</keyword>
<dbReference type="PRINTS" id="PR00765">
    <property type="entry name" value="CRBOXYPTASEA"/>
</dbReference>
<keyword evidence="5" id="KW-0964">Secreted</keyword>
<feature type="active site" description="Proton donor/acceptor" evidence="17">
    <location>
        <position position="291"/>
    </location>
</feature>
<comment type="function">
    <text evidence="2">Extracellular metalloprotease that contributes to pathogenicity.</text>
</comment>
<dbReference type="OrthoDB" id="3626597at2759"/>
<dbReference type="GO" id="GO:0006508">
    <property type="term" value="P:proteolysis"/>
    <property type="evidence" value="ECO:0007669"/>
    <property type="project" value="UniProtKB-KW"/>
</dbReference>
<dbReference type="Gene3D" id="3.40.630.10">
    <property type="entry name" value="Zn peptidases"/>
    <property type="match status" value="3"/>
</dbReference>
<evidence type="ECO:0000256" key="3">
    <source>
        <dbReference type="ARBA" id="ARBA00004613"/>
    </source>
</evidence>
<evidence type="ECO:0000256" key="13">
    <source>
        <dbReference type="ARBA" id="ARBA00023049"/>
    </source>
</evidence>
<evidence type="ECO:0000256" key="8">
    <source>
        <dbReference type="ARBA" id="ARBA00022723"/>
    </source>
</evidence>
<comment type="similarity">
    <text evidence="4 17">Belongs to the peptidase M14 family.</text>
</comment>
<dbReference type="EMBL" id="JAIZAY010000003">
    <property type="protein sequence ID" value="KAJ8044663.1"/>
    <property type="molecule type" value="Genomic_DNA"/>
</dbReference>
<dbReference type="InterPro" id="IPR057246">
    <property type="entry name" value="CARBOXYPEPT_ZN_1"/>
</dbReference>
<comment type="subcellular location">
    <subcellularLocation>
        <location evidence="3">Secreted</location>
    </subcellularLocation>
</comment>
<keyword evidence="8" id="KW-0479">Metal-binding</keyword>
<evidence type="ECO:0000256" key="10">
    <source>
        <dbReference type="ARBA" id="ARBA00022801"/>
    </source>
</evidence>
<dbReference type="FunFam" id="3.40.630.10:FF:000040">
    <property type="entry name" value="zinc carboxypeptidase"/>
    <property type="match status" value="1"/>
</dbReference>
<keyword evidence="11" id="KW-0862">Zinc</keyword>
<sequence>MSHALSDPTDVMVPPRFISRVEDFLQRRRMEFTILVENVGDLIQPQAQCSLDFSDSAFYNCYHTMQEIEDWMDGLAALYSELVSKVPVSTTFEGKTVSALKFVEDYGIDGDVTQIVDFYDIYIVPVLNKDGYEFTWTDDRMWRKNRNLNDGAACRGVDLNRNWDVCFGGDGANRLKCSEVYHGERALSEPETSGMDLFARGLQESQGVHVFIDFHSYGQYWMWPWGYATGLDPTPDVAMQEAGCMAATEALTSVYGTAYTTHASAEMYAAAGATEDWAYYTLGAKYSYIVELRPDNDIVGFLLPDRWIEPTGVETFEGVKALLLYTKDDADPVAKSVVVLWISQLLYKLRYAVFRITPKTELGKKFVAELAESEGLGQHLDFWRMSHTLSDPTDVMVPPRFIGWVEDFLKRRKMEFTILIEEWMDGFSALNAHLVSKVTVCTTFEGKTVSGVKISSGEGKPAVIFQGGIHAREWISPATMMNFARRFVEDYGMDGDVKQIVDFYDIYIVPVLNKDGYEFTWTDDRMWRKNRNTNKGATCMGVDLNRNWDVGFGGPGANGLKCSYLYHGEAALSEPETSGMDVFARGLQESQGVHVFIDFHSYGLYWLWPWGYDTCLPPTPDAVMQEEGCMAATEALTSVYGTAYKTHASAEMYAAAGATEDWAYHTLGAKYSYIVELRPEDDNVGFLLPDSQIEPTGEETFEGVKALLLYTKEDPNPIAQKVVELPQKQC</sequence>
<evidence type="ECO:0000256" key="1">
    <source>
        <dbReference type="ARBA" id="ARBA00001947"/>
    </source>
</evidence>
<dbReference type="CDD" id="cd03860">
    <property type="entry name" value="M14_CP_A-B_like"/>
    <property type="match status" value="2"/>
</dbReference>
<dbReference type="InterPro" id="IPR000834">
    <property type="entry name" value="Peptidase_M14"/>
</dbReference>
<dbReference type="SMART" id="SM00631">
    <property type="entry name" value="Zn_pept"/>
    <property type="match status" value="2"/>
</dbReference>
<dbReference type="InterPro" id="IPR003146">
    <property type="entry name" value="M14A_act_pep"/>
</dbReference>
<comment type="cofactor">
    <cofactor evidence="1">
        <name>Zn(2+)</name>
        <dbReference type="ChEBI" id="CHEBI:29105"/>
    </cofactor>
</comment>
<dbReference type="PROSITE" id="PS52035">
    <property type="entry name" value="PEPTIDASE_M14"/>
    <property type="match status" value="2"/>
</dbReference>
<keyword evidence="13" id="KW-0482">Metalloprotease</keyword>
<keyword evidence="10" id="KW-0378">Hydrolase</keyword>
<evidence type="ECO:0000256" key="7">
    <source>
        <dbReference type="ARBA" id="ARBA00022670"/>
    </source>
</evidence>
<dbReference type="Gene3D" id="3.30.70.340">
    <property type="entry name" value="Metallocarboxypeptidase-like"/>
    <property type="match status" value="2"/>
</dbReference>
<dbReference type="GO" id="GO:0008270">
    <property type="term" value="F:zinc ion binding"/>
    <property type="evidence" value="ECO:0007669"/>
    <property type="project" value="InterPro"/>
</dbReference>
<organism evidence="19 20">
    <name type="scientific">Holothuria leucospilota</name>
    <name type="common">Black long sea cucumber</name>
    <name type="synonym">Mertensiothuria leucospilota</name>
    <dbReference type="NCBI Taxonomy" id="206669"/>
    <lineage>
        <taxon>Eukaryota</taxon>
        <taxon>Metazoa</taxon>
        <taxon>Echinodermata</taxon>
        <taxon>Eleutherozoa</taxon>
        <taxon>Echinozoa</taxon>
        <taxon>Holothuroidea</taxon>
        <taxon>Aspidochirotacea</taxon>
        <taxon>Aspidochirotida</taxon>
        <taxon>Holothuriidae</taxon>
        <taxon>Holothuria</taxon>
    </lineage>
</organism>
<feature type="active site" description="Proton donor/acceptor" evidence="17">
    <location>
        <position position="676"/>
    </location>
</feature>
<evidence type="ECO:0000256" key="6">
    <source>
        <dbReference type="ARBA" id="ARBA00022645"/>
    </source>
</evidence>
<dbReference type="PANTHER" id="PTHR11705">
    <property type="entry name" value="PROTEASE FAMILY M14 CARBOXYPEPTIDASE A,B"/>
    <property type="match status" value="1"/>
</dbReference>
<dbReference type="Proteomes" id="UP001152320">
    <property type="component" value="Chromosome 3"/>
</dbReference>
<evidence type="ECO:0000256" key="4">
    <source>
        <dbReference type="ARBA" id="ARBA00005988"/>
    </source>
</evidence>
<evidence type="ECO:0000313" key="20">
    <source>
        <dbReference type="Proteomes" id="UP001152320"/>
    </source>
</evidence>
<evidence type="ECO:0000256" key="12">
    <source>
        <dbReference type="ARBA" id="ARBA00023026"/>
    </source>
</evidence>
<name>A0A9Q1CH61_HOLLE</name>
<evidence type="ECO:0000256" key="16">
    <source>
        <dbReference type="ARBA" id="ARBA00057299"/>
    </source>
</evidence>
<keyword evidence="15" id="KW-1015">Disulfide bond</keyword>
<keyword evidence="12" id="KW-0843">Virulence</keyword>
<feature type="domain" description="Peptidase M14" evidence="18">
    <location>
        <begin position="14"/>
        <end position="326"/>
    </location>
</feature>
<dbReference type="SUPFAM" id="SSF53187">
    <property type="entry name" value="Zn-dependent exopeptidases"/>
    <property type="match status" value="2"/>
</dbReference>
<evidence type="ECO:0000256" key="5">
    <source>
        <dbReference type="ARBA" id="ARBA00022525"/>
    </source>
</evidence>
<evidence type="ECO:0000313" key="19">
    <source>
        <dbReference type="EMBL" id="KAJ8044663.1"/>
    </source>
</evidence>
<dbReference type="PROSITE" id="PS00132">
    <property type="entry name" value="CARBOXYPEPT_ZN_1"/>
    <property type="match status" value="1"/>
</dbReference>
<evidence type="ECO:0000256" key="11">
    <source>
        <dbReference type="ARBA" id="ARBA00022833"/>
    </source>
</evidence>
<proteinExistence type="inferred from homology"/>
<dbReference type="InterPro" id="IPR036990">
    <property type="entry name" value="M14A-like_propep"/>
</dbReference>
<keyword evidence="20" id="KW-1185">Reference proteome</keyword>
<evidence type="ECO:0000259" key="18">
    <source>
        <dbReference type="PROSITE" id="PS52035"/>
    </source>
</evidence>
<evidence type="ECO:0000256" key="15">
    <source>
        <dbReference type="ARBA" id="ARBA00023157"/>
    </source>
</evidence>